<evidence type="ECO:0000313" key="4">
    <source>
        <dbReference type="Proteomes" id="UP000564496"/>
    </source>
</evidence>
<dbReference type="RefSeq" id="WP_179659994.1">
    <property type="nucleotide sequence ID" value="NZ_JACBZR010000001.1"/>
</dbReference>
<dbReference type="Proteomes" id="UP000564496">
    <property type="component" value="Unassembled WGS sequence"/>
</dbReference>
<protein>
    <submittedName>
        <fullName evidence="3">Uncharacterized protein</fullName>
    </submittedName>
</protein>
<evidence type="ECO:0000256" key="1">
    <source>
        <dbReference type="SAM" id="MobiDB-lite"/>
    </source>
</evidence>
<feature type="region of interest" description="Disordered" evidence="1">
    <location>
        <begin position="44"/>
        <end position="106"/>
    </location>
</feature>
<keyword evidence="2" id="KW-0472">Membrane</keyword>
<organism evidence="3 4">
    <name type="scientific">Nocardioides panzhihuensis</name>
    <dbReference type="NCBI Taxonomy" id="860243"/>
    <lineage>
        <taxon>Bacteria</taxon>
        <taxon>Bacillati</taxon>
        <taxon>Actinomycetota</taxon>
        <taxon>Actinomycetes</taxon>
        <taxon>Propionibacteriales</taxon>
        <taxon>Nocardioidaceae</taxon>
        <taxon>Nocardioides</taxon>
    </lineage>
</organism>
<accession>A0A7Z0DQW2</accession>
<feature type="transmembrane region" description="Helical" evidence="2">
    <location>
        <begin position="12"/>
        <end position="33"/>
    </location>
</feature>
<feature type="compositionally biased region" description="Low complexity" evidence="1">
    <location>
        <begin position="90"/>
        <end position="102"/>
    </location>
</feature>
<dbReference type="AlphaFoldDB" id="A0A7Z0DQW2"/>
<proteinExistence type="predicted"/>
<comment type="caution">
    <text evidence="3">The sequence shown here is derived from an EMBL/GenBank/DDBJ whole genome shotgun (WGS) entry which is preliminary data.</text>
</comment>
<keyword evidence="2" id="KW-0812">Transmembrane</keyword>
<evidence type="ECO:0000313" key="3">
    <source>
        <dbReference type="EMBL" id="NYI79722.1"/>
    </source>
</evidence>
<dbReference type="EMBL" id="JACBZR010000001">
    <property type="protein sequence ID" value="NYI79722.1"/>
    <property type="molecule type" value="Genomic_DNA"/>
</dbReference>
<sequence>MEQGKRHPIAAGVTALVAVAVGVGLIVGIGMFVGANILGLGGDGAASDQATDPDAGASLYAPSPKPTKTATGPAITLDASPTSAPEKKAGSVSASTSSSSAAADEKPAKKITLQTGVVVAKPMERIDITGIYPGGEGAILRLERDEGEGWEEFGIPDVSVTGEQFSTAIQTGRIGKHMFRMKDIDTGAYSNVVTVTIG</sequence>
<keyword evidence="2" id="KW-1133">Transmembrane helix</keyword>
<gene>
    <name evidence="3" type="ORF">BJ988_004370</name>
</gene>
<keyword evidence="4" id="KW-1185">Reference proteome</keyword>
<evidence type="ECO:0000256" key="2">
    <source>
        <dbReference type="SAM" id="Phobius"/>
    </source>
</evidence>
<name>A0A7Z0DQW2_9ACTN</name>
<reference evidence="3 4" key="1">
    <citation type="submission" date="2020-07" db="EMBL/GenBank/DDBJ databases">
        <title>Sequencing the genomes of 1000 actinobacteria strains.</title>
        <authorList>
            <person name="Klenk H.-P."/>
        </authorList>
    </citation>
    <scope>NUCLEOTIDE SEQUENCE [LARGE SCALE GENOMIC DNA]</scope>
    <source>
        <strain evidence="3 4">DSM 26487</strain>
    </source>
</reference>